<dbReference type="EMBL" id="LT991977">
    <property type="protein sequence ID" value="SPK75030.1"/>
    <property type="molecule type" value="Genomic_DNA"/>
</dbReference>
<name>A0A375ILR8_9BURK</name>
<proteinExistence type="predicted"/>
<dbReference type="AlphaFoldDB" id="A0A375ILR8"/>
<dbReference type="Proteomes" id="UP000255505">
    <property type="component" value="Plasmid II"/>
</dbReference>
<protein>
    <submittedName>
        <fullName evidence="1">Uncharacterized protein</fullName>
    </submittedName>
</protein>
<keyword evidence="1" id="KW-0614">Plasmid</keyword>
<evidence type="ECO:0000313" key="2">
    <source>
        <dbReference type="Proteomes" id="UP000255505"/>
    </source>
</evidence>
<geneLocation type="plasmid" evidence="1">
    <name>II</name>
</geneLocation>
<sequence>MTRSAAGAGRGYNSDWRLVVSALAGNARLLSQPRVLLYNKDEISYFQGYHYVNQIFSG</sequence>
<organism evidence="1 2">
    <name type="scientific">Cupriavidus taiwanensis</name>
    <dbReference type="NCBI Taxonomy" id="164546"/>
    <lineage>
        <taxon>Bacteria</taxon>
        <taxon>Pseudomonadati</taxon>
        <taxon>Pseudomonadota</taxon>
        <taxon>Betaproteobacteria</taxon>
        <taxon>Burkholderiales</taxon>
        <taxon>Burkholderiaceae</taxon>
        <taxon>Cupriavidus</taxon>
    </lineage>
</organism>
<gene>
    <name evidence="1" type="ORF">CT19425_MP50066</name>
</gene>
<reference evidence="1 2" key="1">
    <citation type="submission" date="2018-01" db="EMBL/GenBank/DDBJ databases">
        <authorList>
            <person name="Gaut B.S."/>
            <person name="Morton B.R."/>
            <person name="Clegg M.T."/>
            <person name="Duvall M.R."/>
        </authorList>
    </citation>
    <scope>NUCLEOTIDE SEQUENCE [LARGE SCALE GENOMIC DNA]</scope>
    <source>
        <strain evidence="1">Cupriavidus taiwanensis LMG 19425</strain>
        <plasmid evidence="2">Plasmid ii</plasmid>
    </source>
</reference>
<accession>A0A375ILR8</accession>
<evidence type="ECO:0000313" key="1">
    <source>
        <dbReference type="EMBL" id="SPK75030.1"/>
    </source>
</evidence>